<dbReference type="EMBL" id="VUOC01000001">
    <property type="protein sequence ID" value="KAA2244436.1"/>
    <property type="molecule type" value="Genomic_DNA"/>
</dbReference>
<evidence type="ECO:0000313" key="2">
    <source>
        <dbReference type="EMBL" id="KAA2244436.1"/>
    </source>
</evidence>
<name>A0A5B2W1R2_9BACT</name>
<keyword evidence="3" id="KW-1185">Reference proteome</keyword>
<feature type="transmembrane region" description="Helical" evidence="1">
    <location>
        <begin position="44"/>
        <end position="66"/>
    </location>
</feature>
<sequence>MAKQAGPVFITGTHNGISFYKMDGEYYARRKSSLSGKRVKKDPAFTLTMVYAGILGQASAIAAAVYRTLPPERKQHRLYRAMTGTANRLLKQGMELAAVKAQLMEECGLAAPTTKQVQAASCQIPRATKRAGNKPPKTLRIMNSRLMIHPLQQRGKLVYTQACCGTGALNNSANRRYELRRASGS</sequence>
<proteinExistence type="predicted"/>
<keyword evidence="1" id="KW-0812">Transmembrane</keyword>
<evidence type="ECO:0000313" key="3">
    <source>
        <dbReference type="Proteomes" id="UP000324611"/>
    </source>
</evidence>
<dbReference type="Proteomes" id="UP000324611">
    <property type="component" value="Unassembled WGS sequence"/>
</dbReference>
<dbReference type="RefSeq" id="WP_149835834.1">
    <property type="nucleotide sequence ID" value="NZ_VUOC01000001.1"/>
</dbReference>
<reference evidence="2 3" key="2">
    <citation type="submission" date="2019-09" db="EMBL/GenBank/DDBJ databases">
        <authorList>
            <person name="Jin C."/>
        </authorList>
    </citation>
    <scope>NUCLEOTIDE SEQUENCE [LARGE SCALE GENOMIC DNA]</scope>
    <source>
        <strain evidence="2 3">BN140078</strain>
    </source>
</reference>
<comment type="caution">
    <text evidence="2">The sequence shown here is derived from an EMBL/GenBank/DDBJ whole genome shotgun (WGS) entry which is preliminary data.</text>
</comment>
<keyword evidence="1" id="KW-1133">Transmembrane helix</keyword>
<gene>
    <name evidence="2" type="ORF">F0L74_00160</name>
</gene>
<accession>A0A5B2W1R2</accession>
<keyword evidence="1" id="KW-0472">Membrane</keyword>
<evidence type="ECO:0000256" key="1">
    <source>
        <dbReference type="SAM" id="Phobius"/>
    </source>
</evidence>
<dbReference type="AlphaFoldDB" id="A0A5B2W1R2"/>
<protein>
    <submittedName>
        <fullName evidence="2">Uncharacterized protein</fullName>
    </submittedName>
</protein>
<reference evidence="2 3" key="1">
    <citation type="submission" date="2019-09" db="EMBL/GenBank/DDBJ databases">
        <title>Chitinophaga ginsengihumi sp. nov., isolated from soil of ginseng rhizosphere.</title>
        <authorList>
            <person name="Lee J."/>
        </authorList>
    </citation>
    <scope>NUCLEOTIDE SEQUENCE [LARGE SCALE GENOMIC DNA]</scope>
    <source>
        <strain evidence="2 3">BN140078</strain>
    </source>
</reference>
<organism evidence="2 3">
    <name type="scientific">Chitinophaga agrisoli</name>
    <dbReference type="NCBI Taxonomy" id="2607653"/>
    <lineage>
        <taxon>Bacteria</taxon>
        <taxon>Pseudomonadati</taxon>
        <taxon>Bacteroidota</taxon>
        <taxon>Chitinophagia</taxon>
        <taxon>Chitinophagales</taxon>
        <taxon>Chitinophagaceae</taxon>
        <taxon>Chitinophaga</taxon>
    </lineage>
</organism>